<proteinExistence type="predicted"/>
<dbReference type="Gene3D" id="1.10.8.430">
    <property type="entry name" value="Helical domain of apoptotic protease-activating factors"/>
    <property type="match status" value="1"/>
</dbReference>
<dbReference type="InterPro" id="IPR058922">
    <property type="entry name" value="WHD_DRP"/>
</dbReference>
<dbReference type="Gene3D" id="1.20.5.4130">
    <property type="match status" value="1"/>
</dbReference>
<reference evidence="10" key="1">
    <citation type="submission" date="2025-08" db="UniProtKB">
        <authorList>
            <consortium name="RefSeq"/>
        </authorList>
    </citation>
    <scope>IDENTIFICATION</scope>
    <source>
        <tissue evidence="10">Fruit stalk</tissue>
    </source>
</reference>
<evidence type="ECO:0000313" key="10">
    <source>
        <dbReference type="RefSeq" id="XP_022745608.1"/>
    </source>
</evidence>
<dbReference type="RefSeq" id="XP_022745608.1">
    <property type="nucleotide sequence ID" value="XM_022889873.1"/>
</dbReference>
<keyword evidence="3" id="KW-0611">Plant defense</keyword>
<dbReference type="SUPFAM" id="SSF52540">
    <property type="entry name" value="P-loop containing nucleoside triphosphate hydrolases"/>
    <property type="match status" value="1"/>
</dbReference>
<evidence type="ECO:0000259" key="7">
    <source>
        <dbReference type="Pfam" id="PF23559"/>
    </source>
</evidence>
<evidence type="ECO:0000259" key="6">
    <source>
        <dbReference type="Pfam" id="PF18052"/>
    </source>
</evidence>
<dbReference type="PRINTS" id="PR00364">
    <property type="entry name" value="DISEASERSIST"/>
</dbReference>
<evidence type="ECO:0000259" key="8">
    <source>
        <dbReference type="Pfam" id="PF23598"/>
    </source>
</evidence>
<evidence type="ECO:0000256" key="2">
    <source>
        <dbReference type="ARBA" id="ARBA00022741"/>
    </source>
</evidence>
<dbReference type="PANTHER" id="PTHR36766">
    <property type="entry name" value="PLANT BROAD-SPECTRUM MILDEW RESISTANCE PROTEIN RPW8"/>
    <property type="match status" value="1"/>
</dbReference>
<evidence type="ECO:0000256" key="1">
    <source>
        <dbReference type="ARBA" id="ARBA00022737"/>
    </source>
</evidence>
<dbReference type="OrthoDB" id="1743675at2759"/>
<dbReference type="GO" id="GO:0006952">
    <property type="term" value="P:defense response"/>
    <property type="evidence" value="ECO:0007669"/>
    <property type="project" value="UniProtKB-KW"/>
</dbReference>
<dbReference type="Pfam" id="PF23559">
    <property type="entry name" value="WHD_DRP"/>
    <property type="match status" value="1"/>
</dbReference>
<evidence type="ECO:0000256" key="4">
    <source>
        <dbReference type="ARBA" id="ARBA00022840"/>
    </source>
</evidence>
<dbReference type="Gene3D" id="3.40.50.300">
    <property type="entry name" value="P-loop containing nucleotide triphosphate hydrolases"/>
    <property type="match status" value="1"/>
</dbReference>
<dbReference type="GeneID" id="111295965"/>
<dbReference type="FunFam" id="1.10.10.10:FF:000322">
    <property type="entry name" value="Probable disease resistance protein At1g63360"/>
    <property type="match status" value="1"/>
</dbReference>
<sequence length="777" mass="88057">MADALVGGAFLSASLQVLFNRMASQEVLDFIRGKKLKKRLVKKLKPMLMSVKAVLDDAEYKQITNQNVKDWVAELKDAVYDAEDLLEEIAAEALRSRLGQTTSKKLSCLISSLNPFNSGMDLKLKDILGRLESLVNQKDILGLEEHCKGKKAFQNSPATSLVDESGVYGRDDEKEATMKLLHPENPTKNQIDVIPIVGMGGVGKTTLAQLIYNDKRVEEWFDLKAWVCFSDEFDAVRVTKTILEEITSSCDGSQNLNQLQLKLKEKPLGKKFLFVLDDVWNKKYVDWEELRRPFTSGAQNSKIIVTTRSESVASIVRTVPTYHLDILSDDDRWKLFAKHAFVDGSPSMHPDLKVIGEAIAQRCKGLPLVAKALGGLLRCKDADEWNEILHSDLWEKLEEEGTTIPPSLRLSYYFLPSHLKRCFAYCSIFPKDYEFKKEELILLWMAEGLLQISKKDGNAEGDKCFKDLAFRSFFQQSTRDKSYFVMHDLISDLAKSISGEFFCKVEGNGGGSYEITEKTRHLSNIQEQYDVSKKFKTLSKAKSLRTFQTFQSSPLCCYITSQMLDLITKCRCLRVLTLAKYRNINELPEEIGNLKYLRYLNLSETLIKCLPNSLSTLYYLQALILFECFCLVELTKDMCRLINLQHLDLRETKLARMPKGMDKLKDLRTLTDFVLGEQNGSSINELGKLKHLCGRLAISGLGNVACARDAKDANLEEKMNLKELSCCGVLTLILMIEGMTEKYLSNWSPIQTWSDLSLVVMVVQVFWNGSDILSSPK</sequence>
<gene>
    <name evidence="10" type="primary">LOC111295965</name>
</gene>
<dbReference type="InterPro" id="IPR055414">
    <property type="entry name" value="LRR_R13L4/SHOC2-like"/>
</dbReference>
<feature type="domain" description="NB-ARC" evidence="5">
    <location>
        <begin position="188"/>
        <end position="341"/>
    </location>
</feature>
<dbReference type="InterPro" id="IPR036388">
    <property type="entry name" value="WH-like_DNA-bd_sf"/>
</dbReference>
<dbReference type="KEGG" id="dzi:111295965"/>
<dbReference type="Pfam" id="PF00931">
    <property type="entry name" value="NB-ARC"/>
    <property type="match status" value="1"/>
</dbReference>
<name>A0A6P5YYM5_DURZI</name>
<evidence type="ECO:0000313" key="9">
    <source>
        <dbReference type="Proteomes" id="UP000515121"/>
    </source>
</evidence>
<dbReference type="Pfam" id="PF18052">
    <property type="entry name" value="Rx_N"/>
    <property type="match status" value="1"/>
</dbReference>
<dbReference type="PANTHER" id="PTHR36766:SF51">
    <property type="entry name" value="DISEASE RESISTANCE RPP13-LIKE PROTEIN 1"/>
    <property type="match status" value="1"/>
</dbReference>
<accession>A0A6P5YYM5</accession>
<keyword evidence="2" id="KW-0547">Nucleotide-binding</keyword>
<feature type="domain" description="Disease resistance protein winged helix" evidence="7">
    <location>
        <begin position="428"/>
        <end position="494"/>
    </location>
</feature>
<dbReference type="GO" id="GO:0051707">
    <property type="term" value="P:response to other organism"/>
    <property type="evidence" value="ECO:0007669"/>
    <property type="project" value="UniProtKB-ARBA"/>
</dbReference>
<dbReference type="GO" id="GO:0005524">
    <property type="term" value="F:ATP binding"/>
    <property type="evidence" value="ECO:0007669"/>
    <property type="project" value="UniProtKB-KW"/>
</dbReference>
<dbReference type="InterPro" id="IPR002182">
    <property type="entry name" value="NB-ARC"/>
</dbReference>
<dbReference type="SUPFAM" id="SSF52058">
    <property type="entry name" value="L domain-like"/>
    <property type="match status" value="1"/>
</dbReference>
<dbReference type="FunFam" id="3.40.50.300:FF:001091">
    <property type="entry name" value="Probable disease resistance protein At1g61300"/>
    <property type="match status" value="1"/>
</dbReference>
<dbReference type="Pfam" id="PF23598">
    <property type="entry name" value="LRR_14"/>
    <property type="match status" value="1"/>
</dbReference>
<evidence type="ECO:0000256" key="3">
    <source>
        <dbReference type="ARBA" id="ARBA00022821"/>
    </source>
</evidence>
<dbReference type="InterPro" id="IPR032675">
    <property type="entry name" value="LRR_dom_sf"/>
</dbReference>
<dbReference type="InterPro" id="IPR042197">
    <property type="entry name" value="Apaf_helical"/>
</dbReference>
<dbReference type="Gene3D" id="3.80.10.10">
    <property type="entry name" value="Ribonuclease Inhibitor"/>
    <property type="match status" value="1"/>
</dbReference>
<dbReference type="InterPro" id="IPR041118">
    <property type="entry name" value="Rx_N"/>
</dbReference>
<feature type="domain" description="Disease resistance R13L4/SHOC-2-like LRR" evidence="8">
    <location>
        <begin position="562"/>
        <end position="708"/>
    </location>
</feature>
<dbReference type="GO" id="GO:0043531">
    <property type="term" value="F:ADP binding"/>
    <property type="evidence" value="ECO:0007669"/>
    <property type="project" value="InterPro"/>
</dbReference>
<dbReference type="Gene3D" id="1.10.10.10">
    <property type="entry name" value="Winged helix-like DNA-binding domain superfamily/Winged helix DNA-binding domain"/>
    <property type="match status" value="1"/>
</dbReference>
<dbReference type="Proteomes" id="UP000515121">
    <property type="component" value="Unplaced"/>
</dbReference>
<keyword evidence="1" id="KW-0677">Repeat</keyword>
<protein>
    <submittedName>
        <fullName evidence="10">Disease resistance RPP13-like protein 1 isoform X1</fullName>
    </submittedName>
</protein>
<keyword evidence="9" id="KW-1185">Reference proteome</keyword>
<dbReference type="InterPro" id="IPR027417">
    <property type="entry name" value="P-loop_NTPase"/>
</dbReference>
<keyword evidence="4" id="KW-0067">ATP-binding</keyword>
<organism evidence="9 10">
    <name type="scientific">Durio zibethinus</name>
    <name type="common">Durian</name>
    <dbReference type="NCBI Taxonomy" id="66656"/>
    <lineage>
        <taxon>Eukaryota</taxon>
        <taxon>Viridiplantae</taxon>
        <taxon>Streptophyta</taxon>
        <taxon>Embryophyta</taxon>
        <taxon>Tracheophyta</taxon>
        <taxon>Spermatophyta</taxon>
        <taxon>Magnoliopsida</taxon>
        <taxon>eudicotyledons</taxon>
        <taxon>Gunneridae</taxon>
        <taxon>Pentapetalae</taxon>
        <taxon>rosids</taxon>
        <taxon>malvids</taxon>
        <taxon>Malvales</taxon>
        <taxon>Malvaceae</taxon>
        <taxon>Helicteroideae</taxon>
        <taxon>Durio</taxon>
    </lineage>
</organism>
<evidence type="ECO:0000259" key="5">
    <source>
        <dbReference type="Pfam" id="PF00931"/>
    </source>
</evidence>
<feature type="domain" description="Disease resistance N-terminal" evidence="6">
    <location>
        <begin position="10"/>
        <end position="101"/>
    </location>
</feature>
<dbReference type="AlphaFoldDB" id="A0A6P5YYM5"/>